<dbReference type="GO" id="GO:0005634">
    <property type="term" value="C:nucleus"/>
    <property type="evidence" value="ECO:0007669"/>
    <property type="project" value="UniProtKB-SubCell"/>
</dbReference>
<dbReference type="OrthoDB" id="1746739at2759"/>
<dbReference type="Gene3D" id="2.60.40.3960">
    <property type="entry name" value="Velvet domain"/>
    <property type="match status" value="2"/>
</dbReference>
<dbReference type="Proteomes" id="UP000279236">
    <property type="component" value="Unassembled WGS sequence"/>
</dbReference>
<evidence type="ECO:0000313" key="7">
    <source>
        <dbReference type="EMBL" id="RSH84427.1"/>
    </source>
</evidence>
<keyword evidence="8" id="KW-1185">Reference proteome</keyword>
<evidence type="ECO:0000256" key="1">
    <source>
        <dbReference type="ARBA" id="ARBA00004123"/>
    </source>
</evidence>
<dbReference type="GeneID" id="39590491"/>
<dbReference type="PANTHER" id="PTHR33572:SF3">
    <property type="entry name" value="VELVET COMPLEX SUBUNIT B"/>
    <property type="match status" value="1"/>
</dbReference>
<dbReference type="PANTHER" id="PTHR33572">
    <property type="entry name" value="SPORE DEVELOPMENT REGULATOR VOSA"/>
    <property type="match status" value="1"/>
</dbReference>
<dbReference type="PROSITE" id="PS51821">
    <property type="entry name" value="VELVET"/>
    <property type="match status" value="1"/>
</dbReference>
<evidence type="ECO:0000313" key="8">
    <source>
        <dbReference type="Proteomes" id="UP000279236"/>
    </source>
</evidence>
<accession>A0A427Y012</accession>
<feature type="region of interest" description="Disordered" evidence="5">
    <location>
        <begin position="1"/>
        <end position="52"/>
    </location>
</feature>
<gene>
    <name evidence="7" type="ORF">EHS24_005948</name>
</gene>
<evidence type="ECO:0000256" key="2">
    <source>
        <dbReference type="ARBA" id="ARBA00023015"/>
    </source>
</evidence>
<comment type="caution">
    <text evidence="7">The sequence shown here is derived from an EMBL/GenBank/DDBJ whole genome shotgun (WGS) entry which is preliminary data.</text>
</comment>
<dbReference type="EMBL" id="RSCE01000003">
    <property type="protein sequence ID" value="RSH84427.1"/>
    <property type="molecule type" value="Genomic_DNA"/>
</dbReference>
<dbReference type="AlphaFoldDB" id="A0A427Y012"/>
<dbReference type="InterPro" id="IPR038491">
    <property type="entry name" value="Velvet_dom_sf"/>
</dbReference>
<evidence type="ECO:0000256" key="4">
    <source>
        <dbReference type="ARBA" id="ARBA00023242"/>
    </source>
</evidence>
<reference evidence="7 8" key="1">
    <citation type="submission" date="2018-11" db="EMBL/GenBank/DDBJ databases">
        <title>Genome sequence of Apiotrichum porosum DSM 27194.</title>
        <authorList>
            <person name="Aliyu H."/>
            <person name="Gorte O."/>
            <person name="Ochsenreither K."/>
        </authorList>
    </citation>
    <scope>NUCLEOTIDE SEQUENCE [LARGE SCALE GENOMIC DNA]</scope>
    <source>
        <strain evidence="7 8">DSM 27194</strain>
    </source>
</reference>
<dbReference type="Pfam" id="PF11754">
    <property type="entry name" value="Velvet"/>
    <property type="match status" value="1"/>
</dbReference>
<comment type="subcellular location">
    <subcellularLocation>
        <location evidence="1">Nucleus</location>
    </subcellularLocation>
</comment>
<feature type="region of interest" description="Disordered" evidence="5">
    <location>
        <begin position="212"/>
        <end position="327"/>
    </location>
</feature>
<name>A0A427Y012_9TREE</name>
<dbReference type="RefSeq" id="XP_028477875.1">
    <property type="nucleotide sequence ID" value="XM_028621423.1"/>
</dbReference>
<evidence type="ECO:0000256" key="5">
    <source>
        <dbReference type="SAM" id="MobiDB-lite"/>
    </source>
</evidence>
<feature type="compositionally biased region" description="Acidic residues" evidence="5">
    <location>
        <begin position="17"/>
        <end position="41"/>
    </location>
</feature>
<proteinExistence type="predicted"/>
<feature type="domain" description="Velvet" evidence="6">
    <location>
        <begin position="64"/>
        <end position="480"/>
    </location>
</feature>
<dbReference type="InterPro" id="IPR037525">
    <property type="entry name" value="Velvet_dom"/>
</dbReference>
<evidence type="ECO:0000259" key="6">
    <source>
        <dbReference type="PROSITE" id="PS51821"/>
    </source>
</evidence>
<feature type="compositionally biased region" description="Basic and acidic residues" evidence="5">
    <location>
        <begin position="42"/>
        <end position="51"/>
    </location>
</feature>
<sequence length="495" mass="54178">MSRSAPPNGRHGRGDEAVDELTDESNDDSGEDSDELDDGDDERGPEIRRELSGSLVGDQVEVSTKDLVYILEVIQQPQRARACGFGDKDRRPLSPPPIIQLRILDKLGKSVSPNTVDYHRFILMVDLWNGDQTQQRSIVMHPGARQDQYALFTHTASRPSTFAHHPYDVAQSTFNRVPLRSQTAPFTSWQGGGGGSEWTGYGGASAARAPYGLPHDEWYDEQRPSSSSSRHGPPLVEPPQPYGPRQVSADRWPPTPESAPQTFPDYGSMERPGSGHASYRSGSGDGGWYREPSYPRDVRPHTAGYEYDRQYGGGRPWSSGDGSRSRSQVPLFTHVPAASPIGSQSGLPLVSSPGSSTANSHYPDTYADRLTATSHYSRVLVGSMGAVCQRLKGLDGEPGLFFFAHDLGIRTEGTFSLRFTLADISSLSVPTVLKDQSSQVLARIFSNSFTVYSAKRFPGVLPTTDLTQCFADQSVRLPTRQKRANNSSSGSKRKK</sequence>
<organism evidence="7 8">
    <name type="scientific">Apiotrichum porosum</name>
    <dbReference type="NCBI Taxonomy" id="105984"/>
    <lineage>
        <taxon>Eukaryota</taxon>
        <taxon>Fungi</taxon>
        <taxon>Dikarya</taxon>
        <taxon>Basidiomycota</taxon>
        <taxon>Agaricomycotina</taxon>
        <taxon>Tremellomycetes</taxon>
        <taxon>Trichosporonales</taxon>
        <taxon>Trichosporonaceae</taxon>
        <taxon>Apiotrichum</taxon>
    </lineage>
</organism>
<feature type="compositionally biased region" description="Basic and acidic residues" evidence="5">
    <location>
        <begin position="214"/>
        <end position="223"/>
    </location>
</feature>
<keyword evidence="2" id="KW-0805">Transcription regulation</keyword>
<evidence type="ECO:0000256" key="3">
    <source>
        <dbReference type="ARBA" id="ARBA00023163"/>
    </source>
</evidence>
<keyword evidence="3" id="KW-0804">Transcription</keyword>
<protein>
    <recommendedName>
        <fullName evidence="6">Velvet domain-containing protein</fullName>
    </recommendedName>
</protein>
<dbReference type="InterPro" id="IPR021740">
    <property type="entry name" value="Velvet"/>
</dbReference>
<dbReference type="STRING" id="105984.A0A427Y012"/>
<keyword evidence="4" id="KW-0539">Nucleus</keyword>